<evidence type="ECO:0000256" key="1">
    <source>
        <dbReference type="SAM" id="Phobius"/>
    </source>
</evidence>
<dbReference type="InterPro" id="IPR002881">
    <property type="entry name" value="DUF58"/>
</dbReference>
<gene>
    <name evidence="3" type="ORF">DYBT9275_04014</name>
</gene>
<keyword evidence="4" id="KW-1185">Reference proteome</keyword>
<evidence type="ECO:0000313" key="4">
    <source>
        <dbReference type="Proteomes" id="UP000680038"/>
    </source>
</evidence>
<comment type="caution">
    <text evidence="3">The sequence shown here is derived from an EMBL/GenBank/DDBJ whole genome shotgun (WGS) entry which is preliminary data.</text>
</comment>
<name>A0A916JFP9_9BACT</name>
<feature type="transmembrane region" description="Helical" evidence="1">
    <location>
        <begin position="37"/>
        <end position="57"/>
    </location>
</feature>
<sequence>MKNFLSALYFSRNFWVVLIVLVVGYVWAYIFPVLWPLMNIALILGLVFTAADIYILFRIRQGIFARRHVPERLSNGDDNPVTIFLENNYAFKINIEVVDEIPHQFQRRDVLFLTKMAPGAQQQIHYELRPVQRGTYDFGKINVFVSSPLRLLMRRYRFDQHQVVPVYPSFLQMRQFSLLAVANRLNEVGVKRIRQVGQSMEFDQVRGYVFGDDPRAVNWKATARQGDVMVNSYQDSRQQPVYCLIDKGRVMQSPFDGLTLLDYAINAALVLSNIALMKDDKAGLITFADKIGQTVPADRRSGQLQKLLEVLYHQKTIFPETDFERLASTVRYHIRQRSLLLLFTNFETLEALQRQLPYLRRMARNHMLVVIFFENTETKELVSQPAANVEALYLKTIAGRFQYEKKRILAELRTYGIQAIYTPPQQLSVNTINKYLELKARGVI</sequence>
<evidence type="ECO:0000259" key="2">
    <source>
        <dbReference type="Pfam" id="PF01882"/>
    </source>
</evidence>
<dbReference type="AlphaFoldDB" id="A0A916JFP9"/>
<dbReference type="RefSeq" id="WP_229252836.1">
    <property type="nucleotide sequence ID" value="NZ_CAJRAF010000002.1"/>
</dbReference>
<feature type="domain" description="DUF58" evidence="2">
    <location>
        <begin position="204"/>
        <end position="373"/>
    </location>
</feature>
<accession>A0A916JFP9</accession>
<keyword evidence="1" id="KW-0812">Transmembrane</keyword>
<dbReference type="InterPro" id="IPR036465">
    <property type="entry name" value="vWFA_dom_sf"/>
</dbReference>
<dbReference type="Proteomes" id="UP000680038">
    <property type="component" value="Unassembled WGS sequence"/>
</dbReference>
<evidence type="ECO:0000313" key="3">
    <source>
        <dbReference type="EMBL" id="CAG5007291.1"/>
    </source>
</evidence>
<keyword evidence="1" id="KW-1133">Transmembrane helix</keyword>
<dbReference type="Pfam" id="PF01882">
    <property type="entry name" value="DUF58"/>
    <property type="match status" value="1"/>
</dbReference>
<dbReference type="PANTHER" id="PTHR33608">
    <property type="entry name" value="BLL2464 PROTEIN"/>
    <property type="match status" value="1"/>
</dbReference>
<reference evidence="3" key="1">
    <citation type="submission" date="2021-04" db="EMBL/GenBank/DDBJ databases">
        <authorList>
            <person name="Rodrigo-Torres L."/>
            <person name="Arahal R. D."/>
            <person name="Lucena T."/>
        </authorList>
    </citation>
    <scope>NUCLEOTIDE SEQUENCE</scope>
    <source>
        <strain evidence="3">CECT 9275</strain>
    </source>
</reference>
<keyword evidence="1" id="KW-0472">Membrane</keyword>
<dbReference type="EMBL" id="CAJRAF010000002">
    <property type="protein sequence ID" value="CAG5007291.1"/>
    <property type="molecule type" value="Genomic_DNA"/>
</dbReference>
<protein>
    <recommendedName>
        <fullName evidence="2">DUF58 domain-containing protein</fullName>
    </recommendedName>
</protein>
<organism evidence="3 4">
    <name type="scientific">Dyadobacter helix</name>
    <dbReference type="NCBI Taxonomy" id="2822344"/>
    <lineage>
        <taxon>Bacteria</taxon>
        <taxon>Pseudomonadati</taxon>
        <taxon>Bacteroidota</taxon>
        <taxon>Cytophagia</taxon>
        <taxon>Cytophagales</taxon>
        <taxon>Spirosomataceae</taxon>
        <taxon>Dyadobacter</taxon>
    </lineage>
</organism>
<dbReference type="PANTHER" id="PTHR33608:SF3">
    <property type="entry name" value="SLR2013 PROTEIN"/>
    <property type="match status" value="1"/>
</dbReference>
<dbReference type="SUPFAM" id="SSF53300">
    <property type="entry name" value="vWA-like"/>
    <property type="match status" value="1"/>
</dbReference>
<feature type="transmembrane region" description="Helical" evidence="1">
    <location>
        <begin position="12"/>
        <end position="31"/>
    </location>
</feature>
<proteinExistence type="predicted"/>